<feature type="compositionally biased region" description="Low complexity" evidence="1">
    <location>
        <begin position="30"/>
        <end position="50"/>
    </location>
</feature>
<feature type="compositionally biased region" description="Gly residues" evidence="1">
    <location>
        <begin position="20"/>
        <end position="29"/>
    </location>
</feature>
<feature type="region of interest" description="Disordered" evidence="1">
    <location>
        <begin position="1"/>
        <end position="50"/>
    </location>
</feature>
<accession>A0AA40LKX3</accession>
<evidence type="ECO:0000256" key="1">
    <source>
        <dbReference type="SAM" id="MobiDB-lite"/>
    </source>
</evidence>
<sequence>MAGVSSSTSVCSSQRPGAESGAGRGGRGWGCAEAQAQGGQPGSGSPADPQVCGLAAQWRRHCRDGVVGAPPRARAAPTAQQAQPGPVAEGPSQVVAQGTLCFLFRSWELRAKDERRPGVQGDRVLATALERSLLSLEALPQAVARDLLPRMQQGGRAAQVTSQLWGLGWVSPGGWGFFEI</sequence>
<name>A0AA40LKX3_CNENI</name>
<evidence type="ECO:0000313" key="3">
    <source>
        <dbReference type="Proteomes" id="UP001177744"/>
    </source>
</evidence>
<feature type="compositionally biased region" description="Low complexity" evidence="1">
    <location>
        <begin position="1"/>
        <end position="19"/>
    </location>
</feature>
<organism evidence="2 3">
    <name type="scientific">Cnephaeus nilssonii</name>
    <name type="common">Northern bat</name>
    <name type="synonym">Eptesicus nilssonii</name>
    <dbReference type="NCBI Taxonomy" id="3371016"/>
    <lineage>
        <taxon>Eukaryota</taxon>
        <taxon>Metazoa</taxon>
        <taxon>Chordata</taxon>
        <taxon>Craniata</taxon>
        <taxon>Vertebrata</taxon>
        <taxon>Euteleostomi</taxon>
        <taxon>Mammalia</taxon>
        <taxon>Eutheria</taxon>
        <taxon>Laurasiatheria</taxon>
        <taxon>Chiroptera</taxon>
        <taxon>Yangochiroptera</taxon>
        <taxon>Vespertilionidae</taxon>
        <taxon>Cnephaeus</taxon>
    </lineage>
</organism>
<comment type="caution">
    <text evidence="2">The sequence shown here is derived from an EMBL/GenBank/DDBJ whole genome shotgun (WGS) entry which is preliminary data.</text>
</comment>
<feature type="compositionally biased region" description="Low complexity" evidence="1">
    <location>
        <begin position="67"/>
        <end position="88"/>
    </location>
</feature>
<feature type="region of interest" description="Disordered" evidence="1">
    <location>
        <begin position="67"/>
        <end position="91"/>
    </location>
</feature>
<dbReference type="AlphaFoldDB" id="A0AA40LKX3"/>
<evidence type="ECO:0000313" key="2">
    <source>
        <dbReference type="EMBL" id="KAK1335309.1"/>
    </source>
</evidence>
<protein>
    <submittedName>
        <fullName evidence="2">Uncharacterized protein</fullName>
    </submittedName>
</protein>
<keyword evidence="3" id="KW-1185">Reference proteome</keyword>
<dbReference type="EMBL" id="JAULJE010000014">
    <property type="protein sequence ID" value="KAK1335309.1"/>
    <property type="molecule type" value="Genomic_DNA"/>
</dbReference>
<reference evidence="2" key="1">
    <citation type="submission" date="2023-06" db="EMBL/GenBank/DDBJ databases">
        <title>Reference genome for the Northern bat (Eptesicus nilssonii), a most northern bat species.</title>
        <authorList>
            <person name="Laine V.N."/>
            <person name="Pulliainen A.T."/>
            <person name="Lilley T.M."/>
        </authorList>
    </citation>
    <scope>NUCLEOTIDE SEQUENCE</scope>
    <source>
        <strain evidence="2">BLF_Eptnil</strain>
        <tissue evidence="2">Kidney</tissue>
    </source>
</reference>
<proteinExistence type="predicted"/>
<dbReference type="Proteomes" id="UP001177744">
    <property type="component" value="Unassembled WGS sequence"/>
</dbReference>
<gene>
    <name evidence="2" type="ORF">QTO34_004894</name>
</gene>